<keyword evidence="2" id="KW-1185">Reference proteome</keyword>
<dbReference type="EMBL" id="JAQBIE010000009">
    <property type="protein sequence ID" value="MDB6177610.1"/>
    <property type="molecule type" value="Genomic_DNA"/>
</dbReference>
<evidence type="ECO:0000313" key="2">
    <source>
        <dbReference type="Proteomes" id="UP001165641"/>
    </source>
</evidence>
<name>A0ABT4ZE43_9RHOB</name>
<reference evidence="1" key="1">
    <citation type="submission" date="2022-12" db="EMBL/GenBank/DDBJ databases">
        <title>Paracoccus onchidii sp. nov., isolated from a marine invertebrate from the South China Sea.</title>
        <authorList>
            <person name="Xu S."/>
            <person name="Liu Z."/>
            <person name="Xu Y."/>
        </authorList>
    </citation>
    <scope>NUCLEOTIDE SEQUENCE</scope>
    <source>
        <strain evidence="1">Z330</strain>
    </source>
</reference>
<dbReference type="SUPFAM" id="SSF48239">
    <property type="entry name" value="Terpenoid cyclases/Protein prenyltransferases"/>
    <property type="match status" value="1"/>
</dbReference>
<gene>
    <name evidence="1" type="ORF">PAF17_08790</name>
</gene>
<accession>A0ABT4ZE43</accession>
<comment type="caution">
    <text evidence="1">The sequence shown here is derived from an EMBL/GenBank/DDBJ whole genome shotgun (WGS) entry which is preliminary data.</text>
</comment>
<dbReference type="Proteomes" id="UP001165641">
    <property type="component" value="Unassembled WGS sequence"/>
</dbReference>
<dbReference type="InterPro" id="IPR008930">
    <property type="entry name" value="Terpenoid_cyclase/PrenylTrfase"/>
</dbReference>
<proteinExistence type="predicted"/>
<dbReference type="RefSeq" id="WP_271888721.1">
    <property type="nucleotide sequence ID" value="NZ_JAQBIE010000009.1"/>
</dbReference>
<evidence type="ECO:0000313" key="1">
    <source>
        <dbReference type="EMBL" id="MDB6177610.1"/>
    </source>
</evidence>
<protein>
    <submittedName>
        <fullName evidence="1">Uncharacterized protein</fullName>
    </submittedName>
</protein>
<sequence length="488" mass="53353">MPFDASYEQLMRLLATRGLEWLRQQVLALPDPVPDDHPSVAQLALMSRIAPVLSGLRGHVSPLEDIVSRRLTSQLVQRAANRYLSGDTDRATVSCVLGGRIVAGDDPIWQLAVHAIAAGSGASPVDRLAAGATADGALLATIEADLCHPIPNETLTDAKIDSFAFQVMQLYQFGATRPKFSNPRVYGNVFTKLVASGEWAMRNGRLTSMCQIAYCLRLIDPDHDISDLIADIISHQRPDGSFPRSSGYSTQDQDLATGTWPTLMALAVLNFTAWQKWRGPRPDHSTIRPFTTSRNSYAAAIAPLGKEWAAKANTGLRLKLACGLTRATGENWFSRLGLKGLAPNRTQILSIATQLFGDVFAARNARDTLQLHRHWPADLEAGEDAAILRWLRGAPVMLAQDDRQPAQCPTRSTVGDDDFDRMCLSHAKLATTIPDAALKAEGLRHAWQALVLMEQDDGPHLHDAIDQLERLNRLVQIFESEAPLSAAA</sequence>
<organism evidence="1 2">
    <name type="scientific">Paracoccus onchidii</name>
    <dbReference type="NCBI Taxonomy" id="3017813"/>
    <lineage>
        <taxon>Bacteria</taxon>
        <taxon>Pseudomonadati</taxon>
        <taxon>Pseudomonadota</taxon>
        <taxon>Alphaproteobacteria</taxon>
        <taxon>Rhodobacterales</taxon>
        <taxon>Paracoccaceae</taxon>
        <taxon>Paracoccus</taxon>
    </lineage>
</organism>